<feature type="compositionally biased region" description="Polar residues" evidence="2">
    <location>
        <begin position="358"/>
        <end position="369"/>
    </location>
</feature>
<dbReference type="GO" id="GO:0035556">
    <property type="term" value="P:intracellular signal transduction"/>
    <property type="evidence" value="ECO:0007669"/>
    <property type="project" value="InterPro"/>
</dbReference>
<keyword evidence="5" id="KW-1185">Reference proteome</keyword>
<feature type="region of interest" description="Disordered" evidence="2">
    <location>
        <begin position="1"/>
        <end position="24"/>
    </location>
</feature>
<reference evidence="4" key="2">
    <citation type="submission" date="2025-09" db="UniProtKB">
        <authorList>
            <consortium name="Ensembl"/>
        </authorList>
    </citation>
    <scope>IDENTIFICATION</scope>
</reference>
<feature type="region of interest" description="Disordered" evidence="2">
    <location>
        <begin position="404"/>
        <end position="468"/>
    </location>
</feature>
<dbReference type="PANTHER" id="PTHR23004:SF10">
    <property type="entry name" value="DOUBLECORTIN DOMAIN-CONTAINING PROTEIN 2B"/>
    <property type="match status" value="1"/>
</dbReference>
<dbReference type="Gene3D" id="3.10.20.230">
    <property type="entry name" value="Doublecortin domain"/>
    <property type="match status" value="2"/>
</dbReference>
<keyword evidence="1" id="KW-0677">Repeat</keyword>
<dbReference type="InterPro" id="IPR003533">
    <property type="entry name" value="Doublecortin_dom"/>
</dbReference>
<accession>A0A8D0BT24</accession>
<dbReference type="InterPro" id="IPR036572">
    <property type="entry name" value="Doublecortin_dom_sf"/>
</dbReference>
<evidence type="ECO:0000313" key="5">
    <source>
        <dbReference type="Proteomes" id="UP000694421"/>
    </source>
</evidence>
<dbReference type="PANTHER" id="PTHR23004">
    <property type="entry name" value="DOUBLECORTIN DOMAIN CONTAINING 2"/>
    <property type="match status" value="1"/>
</dbReference>
<dbReference type="Proteomes" id="UP000694421">
    <property type="component" value="Unplaced"/>
</dbReference>
<evidence type="ECO:0000313" key="4">
    <source>
        <dbReference type="Ensembl" id="ENSSMRP00000015498.1"/>
    </source>
</evidence>
<feature type="compositionally biased region" description="Basic and acidic residues" evidence="2">
    <location>
        <begin position="419"/>
        <end position="436"/>
    </location>
</feature>
<organism evidence="4 5">
    <name type="scientific">Salvator merianae</name>
    <name type="common">Argentine black and white tegu</name>
    <name type="synonym">Tupinambis merianae</name>
    <dbReference type="NCBI Taxonomy" id="96440"/>
    <lineage>
        <taxon>Eukaryota</taxon>
        <taxon>Metazoa</taxon>
        <taxon>Chordata</taxon>
        <taxon>Craniata</taxon>
        <taxon>Vertebrata</taxon>
        <taxon>Euteleostomi</taxon>
        <taxon>Lepidosauria</taxon>
        <taxon>Squamata</taxon>
        <taxon>Bifurcata</taxon>
        <taxon>Unidentata</taxon>
        <taxon>Episquamata</taxon>
        <taxon>Laterata</taxon>
        <taxon>Teiioidea</taxon>
        <taxon>Teiidae</taxon>
        <taxon>Salvator</taxon>
    </lineage>
</organism>
<dbReference type="PROSITE" id="PS50309">
    <property type="entry name" value="DC"/>
    <property type="match status" value="2"/>
</dbReference>
<protein>
    <submittedName>
        <fullName evidence="4">Doublecortin domain containing 2B</fullName>
    </submittedName>
</protein>
<dbReference type="GO" id="GO:0005815">
    <property type="term" value="C:microtubule organizing center"/>
    <property type="evidence" value="ECO:0007669"/>
    <property type="project" value="TreeGrafter"/>
</dbReference>
<dbReference type="SMART" id="SM00537">
    <property type="entry name" value="DCX"/>
    <property type="match status" value="2"/>
</dbReference>
<feature type="domain" description="Doublecortin" evidence="3">
    <location>
        <begin position="197"/>
        <end position="279"/>
    </location>
</feature>
<dbReference type="AlphaFoldDB" id="A0A8D0BT24"/>
<evidence type="ECO:0000256" key="1">
    <source>
        <dbReference type="ARBA" id="ARBA00022737"/>
    </source>
</evidence>
<dbReference type="SUPFAM" id="SSF89837">
    <property type="entry name" value="Doublecortin (DC)"/>
    <property type="match status" value="2"/>
</dbReference>
<sequence>MRKLPPSAKPAAMETSTHSEAGREEVLRQPGFAAPLCKPTGIFDFPFKCGQAPFPGQAPAANPDMATVAAAPPAKNVVVYRNGDSFFQGRKFVVSQRRFLTFEAFLNEVTSTIQAPVAVRSIYTPRQGHRVTSLGELQNGYQYVAAGFERFKGLDYLNLAMKQLNEKRKKIGLPNYPTPPQKMSVSAQWKRQANLPCIIHVFRNGDLLSPPFRLILTKTILQEWNTVLSLLSEKANLRSGAVKKLCKLNGDAVGSGEDLVSGDYYVAVGLEKYKNLPYFELLVPPKIVHRPFRNLPNRWRNHNRGLNIQRVQSTGSAQKENNPNSPVGESEEPRKYLHKDEDKSIFRAKPVQFRKNSRNSYQSSGQDENSVYKMKGPREELQDAQEIREDENTQVELPVDQKAAETVEEEVTLQTKLPPHREKKLEHSGKLREAHIIRQTAGDLGQEVTRKPRKETQRGSQSVSEGGS</sequence>
<dbReference type="FunFam" id="3.10.20.230:FF:000004">
    <property type="entry name" value="Doublecortin domain containing 2"/>
    <property type="match status" value="1"/>
</dbReference>
<dbReference type="Pfam" id="PF03607">
    <property type="entry name" value="DCX"/>
    <property type="match status" value="2"/>
</dbReference>
<dbReference type="FunFam" id="3.10.20.230:FF:000011">
    <property type="entry name" value="Doublecortin domain containing 2B"/>
    <property type="match status" value="1"/>
</dbReference>
<feature type="compositionally biased region" description="Basic and acidic residues" evidence="2">
    <location>
        <begin position="331"/>
        <end position="345"/>
    </location>
</feature>
<dbReference type="GeneTree" id="ENSGT00940000161946"/>
<evidence type="ECO:0000256" key="2">
    <source>
        <dbReference type="SAM" id="MobiDB-lite"/>
    </source>
</evidence>
<dbReference type="Ensembl" id="ENSSMRT00000018087.1">
    <property type="protein sequence ID" value="ENSSMRP00000015498.1"/>
    <property type="gene ID" value="ENSSMRG00000012055.1"/>
</dbReference>
<feature type="compositionally biased region" description="Basic and acidic residues" evidence="2">
    <location>
        <begin position="448"/>
        <end position="457"/>
    </location>
</feature>
<feature type="compositionally biased region" description="Polar residues" evidence="2">
    <location>
        <begin position="458"/>
        <end position="468"/>
    </location>
</feature>
<name>A0A8D0BT24_SALMN</name>
<feature type="region of interest" description="Disordered" evidence="2">
    <location>
        <begin position="310"/>
        <end position="374"/>
    </location>
</feature>
<dbReference type="GO" id="GO:0005874">
    <property type="term" value="C:microtubule"/>
    <property type="evidence" value="ECO:0007669"/>
    <property type="project" value="TreeGrafter"/>
</dbReference>
<proteinExistence type="predicted"/>
<dbReference type="OMA" id="SVYKMKG"/>
<reference evidence="4" key="1">
    <citation type="submission" date="2025-08" db="UniProtKB">
        <authorList>
            <consortium name="Ensembl"/>
        </authorList>
    </citation>
    <scope>IDENTIFICATION</scope>
</reference>
<feature type="compositionally biased region" description="Polar residues" evidence="2">
    <location>
        <begin position="310"/>
        <end position="327"/>
    </location>
</feature>
<evidence type="ECO:0000259" key="3">
    <source>
        <dbReference type="PROSITE" id="PS50309"/>
    </source>
</evidence>
<feature type="domain" description="Doublecortin" evidence="3">
    <location>
        <begin position="75"/>
        <end position="157"/>
    </location>
</feature>